<feature type="region of interest" description="Disordered" evidence="1">
    <location>
        <begin position="1"/>
        <end position="61"/>
    </location>
</feature>
<evidence type="ECO:0000313" key="3">
    <source>
        <dbReference type="Proteomes" id="UP000886653"/>
    </source>
</evidence>
<dbReference type="Proteomes" id="UP000886653">
    <property type="component" value="Unassembled WGS sequence"/>
</dbReference>
<evidence type="ECO:0000256" key="1">
    <source>
        <dbReference type="SAM" id="MobiDB-lite"/>
    </source>
</evidence>
<feature type="non-terminal residue" evidence="2">
    <location>
        <position position="837"/>
    </location>
</feature>
<keyword evidence="3" id="KW-1185">Reference proteome</keyword>
<accession>A0A9P6NFG3</accession>
<feature type="compositionally biased region" description="Polar residues" evidence="1">
    <location>
        <begin position="15"/>
        <end position="31"/>
    </location>
</feature>
<sequence length="837" mass="95325">MMRSNSSLDEFFSADQDQSNQDLSYPNFNHFSSPSPDHHHHHHSSSSSTLTPPTLSNQNPFHSIHQSVLFPQFNLSSSPTQSSEPIITNPAFNLWPPTFHQTRKSSDSARYPKQPPQSNHQTFNIIENNQHQYNSLKQHIHHQFHSTPIEHLQSNHHSKFKLINHNHEQQQSIDFQSPINHNKPNQILNSSTTTTAAPEESGHKSVDYVKHLVRTRSEMTEDIEELKALIKHRVDGGQILILEWEESINAKATERERARLADQTIIDEEPDEDEEIINKSTKKRKPTEMRINNVNVGNKRLNNNGFKKLNQSIDLVDELEGLSNHKFHSVPIAPYPSELTGIHNQFGQNLQNHHHPFAIPPTNMLAVSIGISFAAGSAFRYYYHPTTFNSPTAHTTYPDECAFLLDHHTSPNSIFRASIETISMASIIFLIIILLRPELLLSFLSPTRIGRKKKKKVIALDGDEDEQTQAEMGISDWIRDIKSRVLGPSIRSEELDTEIKELMKLAEIESLLDFPHRRSVCYRVLTALKLYRAIDYNVQLQPRLIAVLSLYIRTLLGPSNLLSARLWARARASRSISTDSFVREALEADFEEACALLTPDSSSGSCAPEVLNRIVERRCEIELIKIWSRILVSTMKKTSPVERPTDKLGRGFRLDHLNSLPTKIEEAGDAYALQVSAARLVVEESLEKISLLISNSKSQVALIAKLTKGVWGLAFDNSDLALEISKEFIENHDHEIHNIEALTAFLNLVNLQHNIFSSKEEDVEKEESLMEMTTLDKLATITISWLSVRRNYLILNVLPNQTWWKSNNGNHDDTSINDDIIELKKLIKEVRKLKNLL</sequence>
<gene>
    <name evidence="2" type="ORF">CROQUDRAFT_716359</name>
</gene>
<dbReference type="EMBL" id="MU167285">
    <property type="protein sequence ID" value="KAG0144988.1"/>
    <property type="molecule type" value="Genomic_DNA"/>
</dbReference>
<feature type="region of interest" description="Disordered" evidence="1">
    <location>
        <begin position="90"/>
        <end position="120"/>
    </location>
</feature>
<dbReference type="OrthoDB" id="2497338at2759"/>
<protein>
    <submittedName>
        <fullName evidence="2">Uncharacterized protein</fullName>
    </submittedName>
</protein>
<proteinExistence type="predicted"/>
<feature type="compositionally biased region" description="Low complexity" evidence="1">
    <location>
        <begin position="45"/>
        <end position="56"/>
    </location>
</feature>
<dbReference type="AlphaFoldDB" id="A0A9P6NFG3"/>
<reference evidence="2" key="1">
    <citation type="submission" date="2013-11" db="EMBL/GenBank/DDBJ databases">
        <title>Genome sequence of the fusiform rust pathogen reveals effectors for host alternation and coevolution with pine.</title>
        <authorList>
            <consortium name="DOE Joint Genome Institute"/>
            <person name="Smith K."/>
            <person name="Pendleton A."/>
            <person name="Kubisiak T."/>
            <person name="Anderson C."/>
            <person name="Salamov A."/>
            <person name="Aerts A."/>
            <person name="Riley R."/>
            <person name="Clum A."/>
            <person name="Lindquist E."/>
            <person name="Ence D."/>
            <person name="Campbell M."/>
            <person name="Kronenberg Z."/>
            <person name="Feau N."/>
            <person name="Dhillon B."/>
            <person name="Hamelin R."/>
            <person name="Burleigh J."/>
            <person name="Smith J."/>
            <person name="Yandell M."/>
            <person name="Nelson C."/>
            <person name="Grigoriev I."/>
            <person name="Davis J."/>
        </authorList>
    </citation>
    <scope>NUCLEOTIDE SEQUENCE</scope>
    <source>
        <strain evidence="2">G11</strain>
    </source>
</reference>
<name>A0A9P6NFG3_9BASI</name>
<evidence type="ECO:0000313" key="2">
    <source>
        <dbReference type="EMBL" id="KAG0144988.1"/>
    </source>
</evidence>
<comment type="caution">
    <text evidence="2">The sequence shown here is derived from an EMBL/GenBank/DDBJ whole genome shotgun (WGS) entry which is preliminary data.</text>
</comment>
<organism evidence="2 3">
    <name type="scientific">Cronartium quercuum f. sp. fusiforme G11</name>
    <dbReference type="NCBI Taxonomy" id="708437"/>
    <lineage>
        <taxon>Eukaryota</taxon>
        <taxon>Fungi</taxon>
        <taxon>Dikarya</taxon>
        <taxon>Basidiomycota</taxon>
        <taxon>Pucciniomycotina</taxon>
        <taxon>Pucciniomycetes</taxon>
        <taxon>Pucciniales</taxon>
        <taxon>Coleosporiaceae</taxon>
        <taxon>Cronartium</taxon>
    </lineage>
</organism>